<dbReference type="NCBIfam" id="NF038134">
    <property type="entry name" value="choice_anch_M"/>
    <property type="match status" value="1"/>
</dbReference>
<proteinExistence type="predicted"/>
<dbReference type="RefSeq" id="WP_398709043.1">
    <property type="nucleotide sequence ID" value="NZ_JBIRUI010000005.1"/>
</dbReference>
<evidence type="ECO:0000313" key="2">
    <source>
        <dbReference type="EMBL" id="MFI1714548.1"/>
    </source>
</evidence>
<comment type="caution">
    <text evidence="2">The sequence shown here is derived from an EMBL/GenBank/DDBJ whole genome shotgun (WGS) entry which is preliminary data.</text>
</comment>
<name>A0ABW7U4L5_9ACTN</name>
<gene>
    <name evidence="2" type="ORF">ACH407_13370</name>
</gene>
<reference evidence="2 3" key="1">
    <citation type="submission" date="2024-10" db="EMBL/GenBank/DDBJ databases">
        <title>The Natural Products Discovery Center: Release of the First 8490 Sequenced Strains for Exploring Actinobacteria Biosynthetic Diversity.</title>
        <authorList>
            <person name="Kalkreuter E."/>
            <person name="Kautsar S.A."/>
            <person name="Yang D."/>
            <person name="Bader C.D."/>
            <person name="Teijaro C.N."/>
            <person name="Fluegel L."/>
            <person name="Davis C.M."/>
            <person name="Simpson J.R."/>
            <person name="Lauterbach L."/>
            <person name="Steele A.D."/>
            <person name="Gui C."/>
            <person name="Meng S."/>
            <person name="Li G."/>
            <person name="Viehrig K."/>
            <person name="Ye F."/>
            <person name="Su P."/>
            <person name="Kiefer A.F."/>
            <person name="Nichols A."/>
            <person name="Cepeda A.J."/>
            <person name="Yan W."/>
            <person name="Fan B."/>
            <person name="Jiang Y."/>
            <person name="Adhikari A."/>
            <person name="Zheng C.-J."/>
            <person name="Schuster L."/>
            <person name="Cowan T.M."/>
            <person name="Smanski M.J."/>
            <person name="Chevrette M.G."/>
            <person name="De Carvalho L.P.S."/>
            <person name="Shen B."/>
        </authorList>
    </citation>
    <scope>NUCLEOTIDE SEQUENCE [LARGE SCALE GENOMIC DNA]</scope>
    <source>
        <strain evidence="2 3">NPDC020602</strain>
    </source>
</reference>
<keyword evidence="1" id="KW-0732">Signal</keyword>
<feature type="signal peptide" evidence="1">
    <location>
        <begin position="1"/>
        <end position="22"/>
    </location>
</feature>
<evidence type="ECO:0000256" key="1">
    <source>
        <dbReference type="SAM" id="SignalP"/>
    </source>
</evidence>
<keyword evidence="3" id="KW-1185">Reference proteome</keyword>
<dbReference type="EMBL" id="JBIRUI010000005">
    <property type="protein sequence ID" value="MFI1714548.1"/>
    <property type="molecule type" value="Genomic_DNA"/>
</dbReference>
<feature type="chain" id="PRO_5046638079" evidence="1">
    <location>
        <begin position="23"/>
        <end position="212"/>
    </location>
</feature>
<sequence>MTVTGVAATVLAVAGLNSSAFAATTLSTGHVDVMDADWDGAALTLHVHDETNAVEYDPADAFLSVPAAAKTARPTGTQYAFLGTGAHVWVLPQDQAAATAKNILWPGISTEHLATGVFADDTVQYKLGTVTRDGAATDDFSVYKVNGAAVDRYYDSGTTTSYKTKTFAVGTHDHANWAFEEPGTYKVTFTVTGTVGGVTRSATDTYTVTVTN</sequence>
<evidence type="ECO:0000313" key="3">
    <source>
        <dbReference type="Proteomes" id="UP001611339"/>
    </source>
</evidence>
<protein>
    <submittedName>
        <fullName evidence="2">Choice-of-anchor M domain-containing protein</fullName>
    </submittedName>
</protein>
<dbReference type="NCBIfam" id="TIGR03769">
    <property type="entry name" value="P_ac_wall_RPT"/>
    <property type="match status" value="1"/>
</dbReference>
<dbReference type="Proteomes" id="UP001611339">
    <property type="component" value="Unassembled WGS sequence"/>
</dbReference>
<accession>A0ABW7U4L5</accession>
<organism evidence="2 3">
    <name type="scientific">Streptomyces litmocidini</name>
    <dbReference type="NCBI Taxonomy" id="67318"/>
    <lineage>
        <taxon>Bacteria</taxon>
        <taxon>Bacillati</taxon>
        <taxon>Actinomycetota</taxon>
        <taxon>Actinomycetes</taxon>
        <taxon>Kitasatosporales</taxon>
        <taxon>Streptomycetaceae</taxon>
        <taxon>Streptomyces</taxon>
    </lineage>
</organism>
<dbReference type="InterPro" id="IPR022435">
    <property type="entry name" value="Surface-anchored_actinobac"/>
</dbReference>